<protein>
    <submittedName>
        <fullName evidence="1">Uncharacterized protein</fullName>
    </submittedName>
</protein>
<dbReference type="Proteomes" id="UP000824201">
    <property type="component" value="Unassembled WGS sequence"/>
</dbReference>
<comment type="caution">
    <text evidence="1">The sequence shown here is derived from an EMBL/GenBank/DDBJ whole genome shotgun (WGS) entry which is preliminary data.</text>
</comment>
<organism evidence="1 2">
    <name type="scientific">Candidatus Fimimorpha faecalis</name>
    <dbReference type="NCBI Taxonomy" id="2840824"/>
    <lineage>
        <taxon>Bacteria</taxon>
        <taxon>Bacillati</taxon>
        <taxon>Bacillota</taxon>
        <taxon>Clostridia</taxon>
        <taxon>Eubacteriales</taxon>
        <taxon>Candidatus Fimimorpha</taxon>
    </lineage>
</organism>
<accession>A0A9D1EDZ9</accession>
<dbReference type="AlphaFoldDB" id="A0A9D1EDZ9"/>
<reference evidence="1" key="1">
    <citation type="submission" date="2020-10" db="EMBL/GenBank/DDBJ databases">
        <authorList>
            <person name="Gilroy R."/>
        </authorList>
    </citation>
    <scope>NUCLEOTIDE SEQUENCE</scope>
    <source>
        <strain evidence="1">ChiW13-3771</strain>
    </source>
</reference>
<dbReference type="EMBL" id="DVHN01000078">
    <property type="protein sequence ID" value="HIR88647.1"/>
    <property type="molecule type" value="Genomic_DNA"/>
</dbReference>
<evidence type="ECO:0000313" key="1">
    <source>
        <dbReference type="EMBL" id="HIR88647.1"/>
    </source>
</evidence>
<proteinExistence type="predicted"/>
<name>A0A9D1EDZ9_9FIRM</name>
<gene>
    <name evidence="1" type="ORF">IAC96_06820</name>
</gene>
<sequence length="122" mass="14432">MNTKICYLYRDADNYKVHNECVIQGELSKEQIQSILDCCDMGEYFIPRQVGMPERRFDEYDAEVDHCWFEISEDGFERTNQPANIPLTARQLVENFALRKDNWDDTEWMASETENSDLGMEM</sequence>
<reference evidence="1" key="2">
    <citation type="journal article" date="2021" name="PeerJ">
        <title>Extensive microbial diversity within the chicken gut microbiome revealed by metagenomics and culture.</title>
        <authorList>
            <person name="Gilroy R."/>
            <person name="Ravi A."/>
            <person name="Getino M."/>
            <person name="Pursley I."/>
            <person name="Horton D.L."/>
            <person name="Alikhan N.F."/>
            <person name="Baker D."/>
            <person name="Gharbi K."/>
            <person name="Hall N."/>
            <person name="Watson M."/>
            <person name="Adriaenssens E.M."/>
            <person name="Foster-Nyarko E."/>
            <person name="Jarju S."/>
            <person name="Secka A."/>
            <person name="Antonio M."/>
            <person name="Oren A."/>
            <person name="Chaudhuri R.R."/>
            <person name="La Ragione R."/>
            <person name="Hildebrand F."/>
            <person name="Pallen M.J."/>
        </authorList>
    </citation>
    <scope>NUCLEOTIDE SEQUENCE</scope>
    <source>
        <strain evidence="1">ChiW13-3771</strain>
    </source>
</reference>
<evidence type="ECO:0000313" key="2">
    <source>
        <dbReference type="Proteomes" id="UP000824201"/>
    </source>
</evidence>